<accession>A0A2N7TUF6</accession>
<gene>
    <name evidence="1" type="ORF">C1H69_23040</name>
</gene>
<evidence type="ECO:0000313" key="2">
    <source>
        <dbReference type="Proteomes" id="UP000235803"/>
    </source>
</evidence>
<protein>
    <submittedName>
        <fullName evidence="1">Uncharacterized protein</fullName>
    </submittedName>
</protein>
<evidence type="ECO:0000313" key="1">
    <source>
        <dbReference type="EMBL" id="PMR71813.1"/>
    </source>
</evidence>
<proteinExistence type="predicted"/>
<dbReference type="Proteomes" id="UP000235803">
    <property type="component" value="Unassembled WGS sequence"/>
</dbReference>
<dbReference type="AlphaFoldDB" id="A0A2N7TUF6"/>
<dbReference type="EMBL" id="PNRF01000050">
    <property type="protein sequence ID" value="PMR71813.1"/>
    <property type="molecule type" value="Genomic_DNA"/>
</dbReference>
<sequence>MNSKRKLQLLERDIGYMEKTLVNDYVSLKSKMLLTKKEKEVTREYQEVEEIIKSMIPQSAQYIDTLTYWNIGIDDIDDPIDFSEC</sequence>
<name>A0A2N7TUF6_9GAMM</name>
<dbReference type="RefSeq" id="WP_102655722.1">
    <property type="nucleotide sequence ID" value="NZ_PNRF01000050.1"/>
</dbReference>
<comment type="caution">
    <text evidence="1">The sequence shown here is derived from an EMBL/GenBank/DDBJ whole genome shotgun (WGS) entry which is preliminary data.</text>
</comment>
<reference evidence="1 2" key="1">
    <citation type="submission" date="2018-01" db="EMBL/GenBank/DDBJ databases">
        <title>Halomonas endophytica sp. nov., isolated from storage liquid in the stems of Populus euphratica.</title>
        <authorList>
            <person name="Chen C."/>
        </authorList>
    </citation>
    <scope>NUCLEOTIDE SEQUENCE [LARGE SCALE GENOMIC DNA]</scope>
    <source>
        <strain evidence="1 2">MC28</strain>
    </source>
</reference>
<keyword evidence="2" id="KW-1185">Reference proteome</keyword>
<organism evidence="1 2">
    <name type="scientific">Billgrantia endophytica</name>
    <dbReference type="NCBI Taxonomy" id="2033802"/>
    <lineage>
        <taxon>Bacteria</taxon>
        <taxon>Pseudomonadati</taxon>
        <taxon>Pseudomonadota</taxon>
        <taxon>Gammaproteobacteria</taxon>
        <taxon>Oceanospirillales</taxon>
        <taxon>Halomonadaceae</taxon>
        <taxon>Billgrantia</taxon>
    </lineage>
</organism>